<accession>A0A261U7Q1</accession>
<organism evidence="1 2">
    <name type="scientific">Bordetella genomosp. 4</name>
    <dbReference type="NCBI Taxonomy" id="463044"/>
    <lineage>
        <taxon>Bacteria</taxon>
        <taxon>Pseudomonadati</taxon>
        <taxon>Pseudomonadota</taxon>
        <taxon>Betaproteobacteria</taxon>
        <taxon>Burkholderiales</taxon>
        <taxon>Alcaligenaceae</taxon>
        <taxon>Bordetella</taxon>
    </lineage>
</organism>
<dbReference type="EMBL" id="NEVQ01000012">
    <property type="protein sequence ID" value="OZI57655.1"/>
    <property type="molecule type" value="Genomic_DNA"/>
</dbReference>
<keyword evidence="2" id="KW-1185">Reference proteome</keyword>
<dbReference type="Proteomes" id="UP000216885">
    <property type="component" value="Unassembled WGS sequence"/>
</dbReference>
<dbReference type="RefSeq" id="WP_094837722.1">
    <property type="nucleotide sequence ID" value="NZ_NEVQ01000012.1"/>
</dbReference>
<dbReference type="AlphaFoldDB" id="A0A261U7Q1"/>
<evidence type="ECO:0000313" key="1">
    <source>
        <dbReference type="EMBL" id="OZI57655.1"/>
    </source>
</evidence>
<sequence>MAQYKIAHIREQGQDIIIIPLGSDFGNKPSSTQEGIIESLQLCARSAGLAGTVVPVWRVGSRHSFIAPTPWHPYFKSLSWNAIMSNLNKVLTCG</sequence>
<reference evidence="1 2" key="1">
    <citation type="submission" date="2017-05" db="EMBL/GenBank/DDBJ databases">
        <title>Complete and WGS of Bordetella genogroups.</title>
        <authorList>
            <person name="Spilker T."/>
            <person name="LiPuma J."/>
        </authorList>
    </citation>
    <scope>NUCLEOTIDE SEQUENCE [LARGE SCALE GENOMIC DNA]</scope>
    <source>
        <strain evidence="1 2">AU9919</strain>
    </source>
</reference>
<evidence type="ECO:0000313" key="2">
    <source>
        <dbReference type="Proteomes" id="UP000216885"/>
    </source>
</evidence>
<name>A0A261U7Q1_9BORD</name>
<proteinExistence type="predicted"/>
<protein>
    <submittedName>
        <fullName evidence="1">Uncharacterized protein</fullName>
    </submittedName>
</protein>
<comment type="caution">
    <text evidence="1">The sequence shown here is derived from an EMBL/GenBank/DDBJ whole genome shotgun (WGS) entry which is preliminary data.</text>
</comment>
<gene>
    <name evidence="1" type="ORF">CAL20_09775</name>
</gene>